<accession>A0A3P5Z463</accession>
<protein>
    <submittedName>
        <fullName evidence="1">Uncharacterized protein</fullName>
    </submittedName>
</protein>
<name>A0A3P5Z463_BRACM</name>
<reference evidence="2" key="1">
    <citation type="submission" date="2018-11" db="EMBL/GenBank/DDBJ databases">
        <authorList>
            <consortium name="Genoscope - CEA"/>
            <person name="William W."/>
        </authorList>
    </citation>
    <scope>NUCLEOTIDE SEQUENCE</scope>
</reference>
<dbReference type="EMBL" id="LS974621">
    <property type="protein sequence ID" value="CAG7874747.1"/>
    <property type="molecule type" value="Genomic_DNA"/>
</dbReference>
<proteinExistence type="predicted"/>
<sequence>MDRSKQLSKICSRPDLSIKCSKSKKSCSDDNDAICGYSDYDNSSDSSADEENDCCFKITK</sequence>
<evidence type="ECO:0000313" key="2">
    <source>
        <dbReference type="EMBL" id="VDC70465.1"/>
    </source>
</evidence>
<dbReference type="Proteomes" id="UP000694005">
    <property type="component" value="Chromosome A05"/>
</dbReference>
<feature type="non-terminal residue" evidence="2">
    <location>
        <position position="60"/>
    </location>
</feature>
<dbReference type="AlphaFoldDB" id="A0A3P5Z463"/>
<evidence type="ECO:0000313" key="1">
    <source>
        <dbReference type="EMBL" id="CAG7874747.1"/>
    </source>
</evidence>
<dbReference type="Gramene" id="A05p12680.2_BraZ1">
    <property type="protein sequence ID" value="A05p12680.2_BraZ1.CDS"/>
    <property type="gene ID" value="A05g12680.2_BraZ1"/>
</dbReference>
<gene>
    <name evidence="2" type="ORF">BRAA05T20179Z</name>
    <name evidence="1" type="ORF">BRAPAZ1V2_A05P12680.2</name>
</gene>
<dbReference type="EMBL" id="LR031570">
    <property type="protein sequence ID" value="VDC70465.1"/>
    <property type="molecule type" value="Genomic_DNA"/>
</dbReference>
<organism evidence="2">
    <name type="scientific">Brassica campestris</name>
    <name type="common">Field mustard</name>
    <dbReference type="NCBI Taxonomy" id="3711"/>
    <lineage>
        <taxon>Eukaryota</taxon>
        <taxon>Viridiplantae</taxon>
        <taxon>Streptophyta</taxon>
        <taxon>Embryophyta</taxon>
        <taxon>Tracheophyta</taxon>
        <taxon>Spermatophyta</taxon>
        <taxon>Magnoliopsida</taxon>
        <taxon>eudicotyledons</taxon>
        <taxon>Gunneridae</taxon>
        <taxon>Pentapetalae</taxon>
        <taxon>rosids</taxon>
        <taxon>malvids</taxon>
        <taxon>Brassicales</taxon>
        <taxon>Brassicaceae</taxon>
        <taxon>Brassiceae</taxon>
        <taxon>Brassica</taxon>
    </lineage>
</organism>